<keyword evidence="3" id="KW-1185">Reference proteome</keyword>
<name>A0AAV0BDY8_PHAPC</name>
<organism evidence="2 3">
    <name type="scientific">Phakopsora pachyrhizi</name>
    <name type="common">Asian soybean rust disease fungus</name>
    <dbReference type="NCBI Taxonomy" id="170000"/>
    <lineage>
        <taxon>Eukaryota</taxon>
        <taxon>Fungi</taxon>
        <taxon>Dikarya</taxon>
        <taxon>Basidiomycota</taxon>
        <taxon>Pucciniomycotina</taxon>
        <taxon>Pucciniomycetes</taxon>
        <taxon>Pucciniales</taxon>
        <taxon>Phakopsoraceae</taxon>
        <taxon>Phakopsora</taxon>
    </lineage>
</organism>
<reference evidence="2" key="1">
    <citation type="submission" date="2022-06" db="EMBL/GenBank/DDBJ databases">
        <authorList>
            <consortium name="SYNGENTA / RWTH Aachen University"/>
        </authorList>
    </citation>
    <scope>NUCLEOTIDE SEQUENCE</scope>
</reference>
<gene>
    <name evidence="2" type="ORF">PPACK8108_LOCUS19491</name>
</gene>
<feature type="region of interest" description="Disordered" evidence="1">
    <location>
        <begin position="1"/>
        <end position="20"/>
    </location>
</feature>
<comment type="caution">
    <text evidence="2">The sequence shown here is derived from an EMBL/GenBank/DDBJ whole genome shotgun (WGS) entry which is preliminary data.</text>
</comment>
<dbReference type="EMBL" id="CALTRL010005704">
    <property type="protein sequence ID" value="CAH7685022.1"/>
    <property type="molecule type" value="Genomic_DNA"/>
</dbReference>
<evidence type="ECO:0000256" key="1">
    <source>
        <dbReference type="SAM" id="MobiDB-lite"/>
    </source>
</evidence>
<evidence type="ECO:0000313" key="2">
    <source>
        <dbReference type="EMBL" id="CAH7685022.1"/>
    </source>
</evidence>
<feature type="region of interest" description="Disordered" evidence="1">
    <location>
        <begin position="43"/>
        <end position="119"/>
    </location>
</feature>
<proteinExistence type="predicted"/>
<protein>
    <submittedName>
        <fullName evidence="2">Uncharacterized protein</fullName>
    </submittedName>
</protein>
<dbReference type="Proteomes" id="UP001153365">
    <property type="component" value="Unassembled WGS sequence"/>
</dbReference>
<sequence>MEGHIGRTNSGEDKKLQDKVDELDDWRNNLMFEGCLQVNAAKSEYSQPVNHPPGEEDIQMNLPEQNPILQQPIVPPQRNNDDPQGIHKTNRAQDNPDPDEQNNPANGKSAGGPKRNSHGQLLDQVNRAVAARSIPPASSGLARSISAFAKFVIPSPPTPEEHDKFENHKNEIHGAISQYVNNSLDAARQMYGAID</sequence>
<accession>A0AAV0BDY8</accession>
<evidence type="ECO:0000313" key="3">
    <source>
        <dbReference type="Proteomes" id="UP001153365"/>
    </source>
</evidence>
<dbReference type="AlphaFoldDB" id="A0AAV0BDY8"/>